<accession>A0A8H4VFF0</accession>
<name>A0A8H4VFF0_9HYPO</name>
<dbReference type="PANTHER" id="PTHR28307:SF1">
    <property type="entry name" value="PAL1 CELL MORPHOLOGY PROTEIN"/>
    <property type="match status" value="1"/>
</dbReference>
<feature type="compositionally biased region" description="Basic and acidic residues" evidence="1">
    <location>
        <begin position="195"/>
        <end position="205"/>
    </location>
</feature>
<dbReference type="PANTHER" id="PTHR28307">
    <property type="entry name" value="PROTEIN PAL1"/>
    <property type="match status" value="1"/>
</dbReference>
<dbReference type="Proteomes" id="UP000562929">
    <property type="component" value="Unassembled WGS sequence"/>
</dbReference>
<dbReference type="GO" id="GO:0005737">
    <property type="term" value="C:cytoplasm"/>
    <property type="evidence" value="ECO:0007669"/>
    <property type="project" value="TreeGrafter"/>
</dbReference>
<dbReference type="InterPro" id="IPR013226">
    <property type="entry name" value="Pal1"/>
</dbReference>
<keyword evidence="2" id="KW-0418">Kinase</keyword>
<comment type="caution">
    <text evidence="2">The sequence shown here is derived from an EMBL/GenBank/DDBJ whole genome shotgun (WGS) entry which is preliminary data.</text>
</comment>
<gene>
    <name evidence="2" type="ORF">GQ602_002451</name>
</gene>
<dbReference type="OrthoDB" id="5389892at2759"/>
<evidence type="ECO:0000256" key="1">
    <source>
        <dbReference type="SAM" id="MobiDB-lite"/>
    </source>
</evidence>
<feature type="compositionally biased region" description="Basic and acidic residues" evidence="1">
    <location>
        <begin position="213"/>
        <end position="230"/>
    </location>
</feature>
<evidence type="ECO:0000313" key="3">
    <source>
        <dbReference type="Proteomes" id="UP000562929"/>
    </source>
</evidence>
<dbReference type="EMBL" id="JAACLJ010000002">
    <property type="protein sequence ID" value="KAF4592152.1"/>
    <property type="molecule type" value="Genomic_DNA"/>
</dbReference>
<dbReference type="AlphaFoldDB" id="A0A8H4VFF0"/>
<proteinExistence type="predicted"/>
<dbReference type="GO" id="GO:0016301">
    <property type="term" value="F:kinase activity"/>
    <property type="evidence" value="ECO:0007669"/>
    <property type="project" value="UniProtKB-KW"/>
</dbReference>
<organism evidence="2 3">
    <name type="scientific">Ophiocordyceps camponoti-floridani</name>
    <dbReference type="NCBI Taxonomy" id="2030778"/>
    <lineage>
        <taxon>Eukaryota</taxon>
        <taxon>Fungi</taxon>
        <taxon>Dikarya</taxon>
        <taxon>Ascomycota</taxon>
        <taxon>Pezizomycotina</taxon>
        <taxon>Sordariomycetes</taxon>
        <taxon>Hypocreomycetidae</taxon>
        <taxon>Hypocreales</taxon>
        <taxon>Ophiocordycipitaceae</taxon>
        <taxon>Ophiocordyceps</taxon>
    </lineage>
</organism>
<keyword evidence="3" id="KW-1185">Reference proteome</keyword>
<dbReference type="Pfam" id="PF08316">
    <property type="entry name" value="Pal1"/>
    <property type="match status" value="1"/>
</dbReference>
<evidence type="ECO:0000313" key="2">
    <source>
        <dbReference type="EMBL" id="KAF4592152.1"/>
    </source>
</evidence>
<sequence length="278" mass="30355">MAAWLGRGIPEGCPCVSSTAHAFIPPSETVIMPPYTDTIDALDTIGPRYHHSGPYDAALPSRNINATTSPLAAVHDSNMEALRATPRENVIDALSRNVPLQGVASIPPGETDLSGRVMEYAEGADLMREADSAGGAYKRWPGLNYHPDDLKGKGEPDFTTGKHHGRQSHRLSVPIPSKREKHHGSSHRLSVPVQSKREKHQDKTHRLSLSTTRSKDDNHPHNSRQGKDSTHLGLPPPTTDDAQPQAGLRRSLSTGTARLMRRLGSVRRRKSDDARVVV</sequence>
<protein>
    <submittedName>
        <fullName evidence="2">Protein kinase</fullName>
    </submittedName>
</protein>
<feature type="region of interest" description="Disordered" evidence="1">
    <location>
        <begin position="148"/>
        <end position="254"/>
    </location>
</feature>
<reference evidence="2 3" key="1">
    <citation type="journal article" date="2020" name="G3 (Bethesda)">
        <title>Genetic Underpinnings of Host Manipulation by Ophiocordyceps as Revealed by Comparative Transcriptomics.</title>
        <authorList>
            <person name="Will I."/>
            <person name="Das B."/>
            <person name="Trinh T."/>
            <person name="Brachmann A."/>
            <person name="Ohm R.A."/>
            <person name="de Bekker C."/>
        </authorList>
    </citation>
    <scope>NUCLEOTIDE SEQUENCE [LARGE SCALE GENOMIC DNA]</scope>
    <source>
        <strain evidence="2 3">EC05</strain>
    </source>
</reference>
<keyword evidence="2" id="KW-0808">Transferase</keyword>